<comment type="cofactor">
    <cofactor evidence="1">
        <name>FAD</name>
        <dbReference type="ChEBI" id="CHEBI:57692"/>
    </cofactor>
</comment>
<dbReference type="GO" id="GO:0004497">
    <property type="term" value="F:monooxygenase activity"/>
    <property type="evidence" value="ECO:0007669"/>
    <property type="project" value="UniProtKB-KW"/>
</dbReference>
<keyword evidence="9" id="KW-1185">Reference proteome</keyword>
<reference evidence="8 9" key="1">
    <citation type="submission" date="2011-04" db="EMBL/GenBank/DDBJ databases">
        <title>Complete sequence of Cellulomonas fimi ATCC 484.</title>
        <authorList>
            <consortium name="US DOE Joint Genome Institute"/>
            <person name="Lucas S."/>
            <person name="Han J."/>
            <person name="Lapidus A."/>
            <person name="Cheng J.-F."/>
            <person name="Goodwin L."/>
            <person name="Pitluck S."/>
            <person name="Peters L."/>
            <person name="Chertkov O."/>
            <person name="Detter J.C."/>
            <person name="Han C."/>
            <person name="Tapia R."/>
            <person name="Land M."/>
            <person name="Hauser L."/>
            <person name="Kyrpides N."/>
            <person name="Ivanova N."/>
            <person name="Ovchinnikova G."/>
            <person name="Pagani I."/>
            <person name="Mead D."/>
            <person name="Brumm P."/>
            <person name="Woyke T."/>
        </authorList>
    </citation>
    <scope>NUCLEOTIDE SEQUENCE [LARGE SCALE GENOMIC DNA]</scope>
    <source>
        <strain evidence="9">ATCC 484 / DSM 20113 / JCM 1341 / NBRC 15513 / NCIMB 8980 / NCTC 7547</strain>
    </source>
</reference>
<keyword evidence="5" id="KW-0503">Monooxygenase</keyword>
<dbReference type="Pfam" id="PF01494">
    <property type="entry name" value="FAD_binding_3"/>
    <property type="match status" value="1"/>
</dbReference>
<organism evidence="8 9">
    <name type="scientific">Cellulomonas fimi (strain ATCC 484 / DSM 20113 / JCM 1341 / CCUG 24087 / LMG 16345 / NBRC 15513 / NCIMB 8980 / NCTC 7547 / NRS-133)</name>
    <dbReference type="NCBI Taxonomy" id="590998"/>
    <lineage>
        <taxon>Bacteria</taxon>
        <taxon>Bacillati</taxon>
        <taxon>Actinomycetota</taxon>
        <taxon>Actinomycetes</taxon>
        <taxon>Micrococcales</taxon>
        <taxon>Cellulomonadaceae</taxon>
        <taxon>Cellulomonas</taxon>
    </lineage>
</organism>
<feature type="compositionally biased region" description="Basic and acidic residues" evidence="6">
    <location>
        <begin position="391"/>
        <end position="402"/>
    </location>
</feature>
<dbReference type="SUPFAM" id="SSF51905">
    <property type="entry name" value="FAD/NAD(P)-binding domain"/>
    <property type="match status" value="1"/>
</dbReference>
<keyword evidence="3" id="KW-0274">FAD</keyword>
<keyword evidence="4" id="KW-0560">Oxidoreductase</keyword>
<dbReference type="GO" id="GO:0071949">
    <property type="term" value="F:FAD binding"/>
    <property type="evidence" value="ECO:0007669"/>
    <property type="project" value="InterPro"/>
</dbReference>
<dbReference type="Gene3D" id="3.50.50.60">
    <property type="entry name" value="FAD/NAD(P)-binding domain"/>
    <property type="match status" value="1"/>
</dbReference>
<dbReference type="SUPFAM" id="SSF54373">
    <property type="entry name" value="FAD-linked reductases, C-terminal domain"/>
    <property type="match status" value="1"/>
</dbReference>
<dbReference type="EMBL" id="CP002666">
    <property type="protein sequence ID" value="AEE47126.1"/>
    <property type="molecule type" value="Genomic_DNA"/>
</dbReference>
<dbReference type="InterPro" id="IPR050493">
    <property type="entry name" value="FAD-dep_Monooxygenase_BioMet"/>
</dbReference>
<evidence type="ECO:0000259" key="7">
    <source>
        <dbReference type="Pfam" id="PF01494"/>
    </source>
</evidence>
<name>F4GYK9_CELFA</name>
<dbReference type="AlphaFoldDB" id="F4GYK9"/>
<evidence type="ECO:0000256" key="1">
    <source>
        <dbReference type="ARBA" id="ARBA00001974"/>
    </source>
</evidence>
<gene>
    <name evidence="8" type="ordered locus">Celf_3007</name>
</gene>
<dbReference type="eggNOG" id="COG0654">
    <property type="taxonomic scope" value="Bacteria"/>
</dbReference>
<evidence type="ECO:0000256" key="5">
    <source>
        <dbReference type="ARBA" id="ARBA00023033"/>
    </source>
</evidence>
<dbReference type="Proteomes" id="UP000008460">
    <property type="component" value="Chromosome"/>
</dbReference>
<evidence type="ECO:0000256" key="4">
    <source>
        <dbReference type="ARBA" id="ARBA00023002"/>
    </source>
</evidence>
<dbReference type="InterPro" id="IPR036188">
    <property type="entry name" value="FAD/NAD-bd_sf"/>
</dbReference>
<proteinExistence type="predicted"/>
<dbReference type="KEGG" id="cfi:Celf_3007"/>
<dbReference type="RefSeq" id="WP_013772152.1">
    <property type="nucleotide sequence ID" value="NC_015514.1"/>
</dbReference>
<dbReference type="PANTHER" id="PTHR13789">
    <property type="entry name" value="MONOOXYGENASE"/>
    <property type="match status" value="1"/>
</dbReference>
<dbReference type="HOGENOM" id="CLU_009665_19_3_11"/>
<feature type="domain" description="FAD-binding" evidence="7">
    <location>
        <begin position="6"/>
        <end position="326"/>
    </location>
</feature>
<feature type="region of interest" description="Disordered" evidence="6">
    <location>
        <begin position="391"/>
        <end position="412"/>
    </location>
</feature>
<keyword evidence="2" id="KW-0285">Flavoprotein</keyword>
<evidence type="ECO:0000313" key="8">
    <source>
        <dbReference type="EMBL" id="AEE47126.1"/>
    </source>
</evidence>
<dbReference type="STRING" id="590998.Celf_3007"/>
<dbReference type="PANTHER" id="PTHR13789:SF318">
    <property type="entry name" value="GERANYLGERANYL DIPHOSPHATE REDUCTASE"/>
    <property type="match status" value="1"/>
</dbReference>
<evidence type="ECO:0000256" key="3">
    <source>
        <dbReference type="ARBA" id="ARBA00022827"/>
    </source>
</evidence>
<protein>
    <submittedName>
        <fullName evidence="8">FAD dependent oxidoreductase</fullName>
    </submittedName>
</protein>
<evidence type="ECO:0000313" key="9">
    <source>
        <dbReference type="Proteomes" id="UP000008460"/>
    </source>
</evidence>
<sequence length="412" mass="45158">MGISRRVLVVGGGIAGLAAALRLASSGADVTVVEQAPEFAEIGAGLQLGPNATRLLDDWGLLERIRTTAVAPRGLVMRDIRTDEVIARQDLGVRFIERYQAPYLVTHRTDLHAVLLDAARTRGARLVPGTYIEEIVQRDDHVVAVSAAGRHFTAGAVIAADGLKSAQRMRLVGDEPQPSGYVAYRGTVPIEQVPTAENLHDVACWVGPRCHIVRYPLRGGRLLNQVAVFHAPRPFTDRVLTGDRAELDEAFSMAHPDVRAGLEFVSTDRCWALADRLPTRRWVDGRLLLVGDAAHPMFQYLAQGACQALEDAAELGDVVAAGLPWRDDSWSAALQEVARRREPRTSWVQTTARAFGEVCHADGVGATRRDAYLRNKNGEFFDELDWLYRAPGEDSRPVDRQPARTAAGTNER</sequence>
<dbReference type="InterPro" id="IPR002938">
    <property type="entry name" value="FAD-bd"/>
</dbReference>
<evidence type="ECO:0000256" key="6">
    <source>
        <dbReference type="SAM" id="MobiDB-lite"/>
    </source>
</evidence>
<evidence type="ECO:0000256" key="2">
    <source>
        <dbReference type="ARBA" id="ARBA00022630"/>
    </source>
</evidence>
<accession>F4GYK9</accession>
<dbReference type="PRINTS" id="PR00420">
    <property type="entry name" value="RNGMNOXGNASE"/>
</dbReference>